<dbReference type="InterPro" id="IPR016025">
    <property type="entry name" value="Clathrin_H-chain_N"/>
</dbReference>
<dbReference type="Proteomes" id="UP001295469">
    <property type="component" value="Chromosome C02"/>
</dbReference>
<dbReference type="GO" id="GO:0006886">
    <property type="term" value="P:intracellular protein transport"/>
    <property type="evidence" value="ECO:0007669"/>
    <property type="project" value="InterPro"/>
</dbReference>
<dbReference type="GO" id="GO:0016192">
    <property type="term" value="P:vesicle-mediated transport"/>
    <property type="evidence" value="ECO:0007669"/>
    <property type="project" value="InterPro"/>
</dbReference>
<proteinExistence type="predicted"/>
<dbReference type="EMBL" id="HG994366">
    <property type="protein sequence ID" value="CAF1906290.1"/>
    <property type="molecule type" value="Genomic_DNA"/>
</dbReference>
<dbReference type="SMR" id="A0A816K0Z1"/>
<dbReference type="GO" id="GO:0030132">
    <property type="term" value="C:clathrin coat of coated pit"/>
    <property type="evidence" value="ECO:0007669"/>
    <property type="project" value="InterPro"/>
</dbReference>
<name>A0A816K0Z1_BRANA</name>
<protein>
    <submittedName>
        <fullName evidence="1">(rape) hypothetical protein</fullName>
    </submittedName>
</protein>
<dbReference type="SUPFAM" id="SSF50989">
    <property type="entry name" value="Clathrin heavy-chain terminal domain"/>
    <property type="match status" value="1"/>
</dbReference>
<accession>A0A816K0Z1</accession>
<dbReference type="AlphaFoldDB" id="A0A816K0Z1"/>
<dbReference type="GO" id="GO:0030130">
    <property type="term" value="C:clathrin coat of trans-Golgi network vesicle"/>
    <property type="evidence" value="ECO:0007669"/>
    <property type="project" value="InterPro"/>
</dbReference>
<dbReference type="Gene3D" id="2.130.10.110">
    <property type="entry name" value="Clathrin heavy-chain terminal domain"/>
    <property type="match status" value="1"/>
</dbReference>
<evidence type="ECO:0000313" key="1">
    <source>
        <dbReference type="EMBL" id="CAF1906290.1"/>
    </source>
</evidence>
<organism evidence="1">
    <name type="scientific">Brassica napus</name>
    <name type="common">Rape</name>
    <dbReference type="NCBI Taxonomy" id="3708"/>
    <lineage>
        <taxon>Eukaryota</taxon>
        <taxon>Viridiplantae</taxon>
        <taxon>Streptophyta</taxon>
        <taxon>Embryophyta</taxon>
        <taxon>Tracheophyta</taxon>
        <taxon>Spermatophyta</taxon>
        <taxon>Magnoliopsida</taxon>
        <taxon>eudicotyledons</taxon>
        <taxon>Gunneridae</taxon>
        <taxon>Pentapetalae</taxon>
        <taxon>rosids</taxon>
        <taxon>malvids</taxon>
        <taxon>Brassicales</taxon>
        <taxon>Brassicaceae</taxon>
        <taxon>Brassiceae</taxon>
        <taxon>Brassica</taxon>
    </lineage>
</organism>
<sequence length="94" mass="10950">MFCCTLFWKWITPKMMGLATKTYVYHWSIEGLYLYLLHTVIFSISCICKKISDETTVEIKLPKFFLSCSLVHLSEILRPLGAMQMQSQSLGDKY</sequence>
<gene>
    <name evidence="1" type="ORF">DARMORV10_C02P26480.1</name>
</gene>
<reference evidence="1" key="1">
    <citation type="submission" date="2021-01" db="EMBL/GenBank/DDBJ databases">
        <authorList>
            <consortium name="Genoscope - CEA"/>
            <person name="William W."/>
        </authorList>
    </citation>
    <scope>NUCLEOTIDE SEQUENCE</scope>
</reference>
<dbReference type="GO" id="GO:0005198">
    <property type="term" value="F:structural molecule activity"/>
    <property type="evidence" value="ECO:0007669"/>
    <property type="project" value="InterPro"/>
</dbReference>